<comment type="similarity">
    <text evidence="9">Belongs to the anthranilate phosphoribosyltransferase family.</text>
</comment>
<feature type="domain" description="Glycosyl transferase family 3" evidence="10">
    <location>
        <begin position="72"/>
        <end position="318"/>
    </location>
</feature>
<comment type="subunit">
    <text evidence="9">Homodimer.</text>
</comment>
<evidence type="ECO:0000256" key="7">
    <source>
        <dbReference type="ARBA" id="ARBA00052328"/>
    </source>
</evidence>
<keyword evidence="9" id="KW-0460">Magnesium</keyword>
<feature type="binding site" evidence="9">
    <location>
        <position position="119"/>
    </location>
    <ligand>
        <name>5-phospho-alpha-D-ribose 1-diphosphate</name>
        <dbReference type="ChEBI" id="CHEBI:58017"/>
    </ligand>
</feature>
<evidence type="ECO:0000313" key="13">
    <source>
        <dbReference type="EMBL" id="KYD34853.1"/>
    </source>
</evidence>
<sequence length="339" mass="35718">MLKRLLSKCAEGETLTEAEAYEAMNAVMSGEATDSQIASLVSILRVRGETVDEIAGFVRAMRDRMTTIDAGDDVIDTCGTGGDGAATFNVSTAAAIVVSSLGVKVAKHGNRAVSSKSGSADVLERLGIDIPASPEAAKQALETKGLAFLFAPLYHAAMKYAAGPRKEIGFRTIFNLIGPLANPARCKRQVIGVYSTRYAEKLAETMRRLGSEHVVFVTGRDGLDECSIAAETDVVELKDGDIRRFVLTPESVGLRRGGLADVQVRSSEESAALLEAVMDGTAPASAIDITALNAGVALYAAGKAETIAAGVAMAKDAILVKTAYEQLQRLRRKEVVHGA</sequence>
<evidence type="ECO:0000313" key="12">
    <source>
        <dbReference type="EMBL" id="KAF6509756.1"/>
    </source>
</evidence>
<evidence type="ECO:0000256" key="3">
    <source>
        <dbReference type="ARBA" id="ARBA00022676"/>
    </source>
</evidence>
<feature type="binding site" evidence="9">
    <location>
        <begin position="107"/>
        <end position="115"/>
    </location>
    <ligand>
        <name>5-phospho-alpha-D-ribose 1-diphosphate</name>
        <dbReference type="ChEBI" id="CHEBI:58017"/>
    </ligand>
</feature>
<dbReference type="UniPathway" id="UPA00035">
    <property type="reaction ID" value="UER00041"/>
</dbReference>
<dbReference type="AlphaFoldDB" id="A0A0K9HPW2"/>
<evidence type="ECO:0000259" key="11">
    <source>
        <dbReference type="Pfam" id="PF02885"/>
    </source>
</evidence>
<comment type="similarity">
    <text evidence="8">In the C-terminal section; belongs to the anthranilate phosphoribosyltransferase family.</text>
</comment>
<organism evidence="13 15">
    <name type="scientific">Geobacillus stearothermophilus</name>
    <name type="common">Bacillus stearothermophilus</name>
    <dbReference type="NCBI Taxonomy" id="1422"/>
    <lineage>
        <taxon>Bacteria</taxon>
        <taxon>Bacillati</taxon>
        <taxon>Bacillota</taxon>
        <taxon>Bacilli</taxon>
        <taxon>Bacillales</taxon>
        <taxon>Anoxybacillaceae</taxon>
        <taxon>Geobacillus</taxon>
    </lineage>
</organism>
<feature type="binding site" evidence="9">
    <location>
        <begin position="82"/>
        <end position="83"/>
    </location>
    <ligand>
        <name>5-phospho-alpha-D-ribose 1-diphosphate</name>
        <dbReference type="ChEBI" id="CHEBI:58017"/>
    </ligand>
</feature>
<dbReference type="InterPro" id="IPR017459">
    <property type="entry name" value="Glycosyl_Trfase_fam3_N_dom"/>
</dbReference>
<dbReference type="HAMAP" id="MF_00211">
    <property type="entry name" value="TrpD"/>
    <property type="match status" value="1"/>
</dbReference>
<comment type="cofactor">
    <cofactor evidence="9">
        <name>Mg(2+)</name>
        <dbReference type="ChEBI" id="CHEBI:18420"/>
    </cofactor>
    <text evidence="9">Binds 2 magnesium ions per monomer.</text>
</comment>
<dbReference type="Gene3D" id="1.20.970.10">
    <property type="entry name" value="Transferase, Pyrimidine Nucleoside Phosphorylase, Chain C"/>
    <property type="match status" value="1"/>
</dbReference>
<evidence type="ECO:0000256" key="5">
    <source>
        <dbReference type="ARBA" id="ARBA00022822"/>
    </source>
</evidence>
<keyword evidence="17" id="KW-1185">Reference proteome</keyword>
<feature type="binding site" evidence="9">
    <location>
        <position position="79"/>
    </location>
    <ligand>
        <name>5-phospho-alpha-D-ribose 1-diphosphate</name>
        <dbReference type="ChEBI" id="CHEBI:58017"/>
    </ligand>
</feature>
<comment type="pathway">
    <text evidence="1 9">Amino-acid biosynthesis; L-tryptophan biosynthesis; L-tryptophan from chorismate: step 2/5.</text>
</comment>
<feature type="binding site" evidence="9">
    <location>
        <begin position="89"/>
        <end position="92"/>
    </location>
    <ligand>
        <name>5-phospho-alpha-D-ribose 1-diphosphate</name>
        <dbReference type="ChEBI" id="CHEBI:58017"/>
    </ligand>
</feature>
<dbReference type="Pfam" id="PF02885">
    <property type="entry name" value="Glycos_trans_3N"/>
    <property type="match status" value="1"/>
</dbReference>
<reference evidence="12 17" key="2">
    <citation type="submission" date="2016-03" db="EMBL/GenBank/DDBJ databases">
        <title>Spore heat resistance.</title>
        <authorList>
            <person name="Boekhorst J."/>
            <person name="Berendsen E.M."/>
            <person name="Wells-Bennik M.H."/>
            <person name="Kuipers O.P."/>
        </authorList>
    </citation>
    <scope>NUCLEOTIDE SEQUENCE [LARGE SCALE GENOMIC DNA]</scope>
    <source>
        <strain evidence="12 17">GS8</strain>
    </source>
</reference>
<dbReference type="PATRIC" id="fig|1422.14.peg.2558"/>
<dbReference type="Proteomes" id="UP000773850">
    <property type="component" value="Unassembled WGS sequence"/>
</dbReference>
<dbReference type="GO" id="GO:0005829">
    <property type="term" value="C:cytosol"/>
    <property type="evidence" value="ECO:0007669"/>
    <property type="project" value="TreeGrafter"/>
</dbReference>
<keyword evidence="2 9" id="KW-0028">Amino-acid biosynthesis</keyword>
<feature type="binding site" evidence="9">
    <location>
        <position position="225"/>
    </location>
    <ligand>
        <name>Mg(2+)</name>
        <dbReference type="ChEBI" id="CHEBI:18420"/>
        <label>2</label>
    </ligand>
</feature>
<evidence type="ECO:0000256" key="6">
    <source>
        <dbReference type="ARBA" id="ARBA00023141"/>
    </source>
</evidence>
<feature type="binding site" evidence="9">
    <location>
        <position position="91"/>
    </location>
    <ligand>
        <name>Mg(2+)</name>
        <dbReference type="ChEBI" id="CHEBI:18420"/>
        <label>1</label>
    </ligand>
</feature>
<keyword evidence="5 9" id="KW-0822">Tryptophan biosynthesis</keyword>
<dbReference type="SUPFAM" id="SSF47648">
    <property type="entry name" value="Nucleoside phosphorylase/phosphoribosyltransferase N-terminal domain"/>
    <property type="match status" value="1"/>
</dbReference>
<dbReference type="Proteomes" id="UP000266922">
    <property type="component" value="Unassembled WGS sequence"/>
</dbReference>
<reference evidence="13 15" key="1">
    <citation type="submission" date="2016-01" db="EMBL/GenBank/DDBJ databases">
        <title>Draft Genome Sequences of Seven Thermophilic Sporeformers Isolated from Foods.</title>
        <authorList>
            <person name="Berendsen E.M."/>
            <person name="Wells-Bennik M.H."/>
            <person name="Krawcyk A.O."/>
            <person name="De Jong A."/>
            <person name="Holsappel S."/>
            <person name="Eijlander R.T."/>
            <person name="Kuipers O.P."/>
        </authorList>
    </citation>
    <scope>NUCLEOTIDE SEQUENCE [LARGE SCALE GENOMIC DNA]</scope>
    <source>
        <strain evidence="13 15">B4114</strain>
    </source>
</reference>
<dbReference type="SUPFAM" id="SSF52418">
    <property type="entry name" value="Nucleoside phosphorylase/phosphoribosyltransferase catalytic domain"/>
    <property type="match status" value="1"/>
</dbReference>
<dbReference type="EMBL" id="LQYY01000023">
    <property type="protein sequence ID" value="KYD34853.1"/>
    <property type="molecule type" value="Genomic_DNA"/>
</dbReference>
<comment type="function">
    <text evidence="9">Catalyzes the transfer of the phosphoribosyl group of 5-phosphorylribose-1-pyrophosphate (PRPP) to anthranilate to yield N-(5'-phosphoribosyl)-anthranilate (PRA).</text>
</comment>
<keyword evidence="6 9" id="KW-0057">Aromatic amino acid biosynthesis</keyword>
<feature type="domain" description="Glycosyl transferase family 3 N-terminal" evidence="11">
    <location>
        <begin position="3"/>
        <end position="64"/>
    </location>
</feature>
<evidence type="ECO:0000256" key="8">
    <source>
        <dbReference type="ARBA" id="ARBA00061188"/>
    </source>
</evidence>
<evidence type="ECO:0000259" key="10">
    <source>
        <dbReference type="Pfam" id="PF00591"/>
    </source>
</evidence>
<evidence type="ECO:0000256" key="1">
    <source>
        <dbReference type="ARBA" id="ARBA00004907"/>
    </source>
</evidence>
<dbReference type="Pfam" id="PF00591">
    <property type="entry name" value="Glycos_transf_3"/>
    <property type="match status" value="1"/>
</dbReference>
<evidence type="ECO:0000313" key="17">
    <source>
        <dbReference type="Proteomes" id="UP000773850"/>
    </source>
</evidence>
<protein>
    <recommendedName>
        <fullName evidence="9">Anthranilate phosphoribosyltransferase</fullName>
        <ecNumber evidence="9">2.4.2.18</ecNumber>
    </recommendedName>
</protein>
<dbReference type="Gene3D" id="3.40.1030.10">
    <property type="entry name" value="Nucleoside phosphorylase/phosphoribosyltransferase catalytic domain"/>
    <property type="match status" value="1"/>
</dbReference>
<dbReference type="InterPro" id="IPR000312">
    <property type="entry name" value="Glycosyl_Trfase_fam3"/>
</dbReference>
<dbReference type="GO" id="GO:0004048">
    <property type="term" value="F:anthranilate phosphoribosyltransferase activity"/>
    <property type="evidence" value="ECO:0007669"/>
    <property type="project" value="UniProtKB-UniRule"/>
</dbReference>
<gene>
    <name evidence="9 14" type="primary">trpD</name>
    <name evidence="13" type="ORF">B4114_1835</name>
    <name evidence="14" type="ORF">D9548_01670</name>
    <name evidence="12" type="ORF">GS8_1913</name>
</gene>
<dbReference type="InterPro" id="IPR036320">
    <property type="entry name" value="Glycosyl_Trfase_fam3_N_dom_sf"/>
</dbReference>
<proteinExistence type="inferred from homology"/>
<evidence type="ECO:0000313" key="16">
    <source>
        <dbReference type="Proteomes" id="UP000266922"/>
    </source>
</evidence>
<keyword evidence="3 9" id="KW-0328">Glycosyltransferase</keyword>
<evidence type="ECO:0000313" key="14">
    <source>
        <dbReference type="EMBL" id="RLQ15144.1"/>
    </source>
</evidence>
<dbReference type="InterPro" id="IPR005940">
    <property type="entry name" value="Anthranilate_Pribosyl_Tfrase"/>
</dbReference>
<comment type="catalytic activity">
    <reaction evidence="7 9">
        <text>N-(5-phospho-beta-D-ribosyl)anthranilate + diphosphate = 5-phospho-alpha-D-ribose 1-diphosphate + anthranilate</text>
        <dbReference type="Rhea" id="RHEA:11768"/>
        <dbReference type="ChEBI" id="CHEBI:16567"/>
        <dbReference type="ChEBI" id="CHEBI:18277"/>
        <dbReference type="ChEBI" id="CHEBI:33019"/>
        <dbReference type="ChEBI" id="CHEBI:58017"/>
        <dbReference type="EC" id="2.4.2.18"/>
    </reaction>
</comment>
<dbReference type="PANTHER" id="PTHR43285:SF2">
    <property type="entry name" value="ANTHRANILATE PHOSPHORIBOSYLTRANSFERASE"/>
    <property type="match status" value="1"/>
</dbReference>
<dbReference type="EC" id="2.4.2.18" evidence="9"/>
<dbReference type="RefSeq" id="WP_049624821.1">
    <property type="nucleotide sequence ID" value="NZ_CBCSGJ010000005.1"/>
</dbReference>
<feature type="binding site" evidence="9">
    <location>
        <position position="224"/>
    </location>
    <ligand>
        <name>Mg(2+)</name>
        <dbReference type="ChEBI" id="CHEBI:18420"/>
        <label>2</label>
    </ligand>
</feature>
<dbReference type="PANTHER" id="PTHR43285">
    <property type="entry name" value="ANTHRANILATE PHOSPHORIBOSYLTRANSFERASE"/>
    <property type="match status" value="1"/>
</dbReference>
<feature type="binding site" evidence="9">
    <location>
        <position position="79"/>
    </location>
    <ligand>
        <name>anthranilate</name>
        <dbReference type="ChEBI" id="CHEBI:16567"/>
        <label>1</label>
    </ligand>
</feature>
<feature type="binding site" evidence="9">
    <location>
        <position position="110"/>
    </location>
    <ligand>
        <name>anthranilate</name>
        <dbReference type="ChEBI" id="CHEBI:16567"/>
        <label>1</label>
    </ligand>
</feature>
<comment type="caution">
    <text evidence="9">Lacks conserved residue(s) required for the propagation of feature annotation.</text>
</comment>
<reference evidence="14 16" key="3">
    <citation type="submission" date="2018-10" db="EMBL/GenBank/DDBJ databases">
        <title>Geobacillus stearothermophilus in processing lines of powdered infant formula.</title>
        <authorList>
            <person name="Rhee M.S."/>
            <person name="Choi I.-G."/>
            <person name="Cho T.J."/>
            <person name="Park B."/>
        </authorList>
    </citation>
    <scope>NUCLEOTIDE SEQUENCE [LARGE SCALE GENOMIC DNA]</scope>
    <source>
        <strain evidence="14 16">FHS-PPGT130</strain>
    </source>
</reference>
<evidence type="ECO:0000256" key="9">
    <source>
        <dbReference type="HAMAP-Rule" id="MF_00211"/>
    </source>
</evidence>
<evidence type="ECO:0000256" key="2">
    <source>
        <dbReference type="ARBA" id="ARBA00022605"/>
    </source>
</evidence>
<dbReference type="EMBL" id="RCTJ01000002">
    <property type="protein sequence ID" value="RLQ15144.1"/>
    <property type="molecule type" value="Genomic_DNA"/>
</dbReference>
<dbReference type="GO" id="GO:0000287">
    <property type="term" value="F:magnesium ion binding"/>
    <property type="evidence" value="ECO:0007669"/>
    <property type="project" value="UniProtKB-UniRule"/>
</dbReference>
<accession>A0A0K9HPW2</accession>
<evidence type="ECO:0000256" key="4">
    <source>
        <dbReference type="ARBA" id="ARBA00022679"/>
    </source>
</evidence>
<evidence type="ECO:0000313" key="15">
    <source>
        <dbReference type="Proteomes" id="UP000075517"/>
    </source>
</evidence>
<dbReference type="NCBIfam" id="TIGR01245">
    <property type="entry name" value="trpD"/>
    <property type="match status" value="1"/>
</dbReference>
<feature type="binding site" evidence="9">
    <location>
        <position position="165"/>
    </location>
    <ligand>
        <name>anthranilate</name>
        <dbReference type="ChEBI" id="CHEBI:16567"/>
        <label>2</label>
    </ligand>
</feature>
<dbReference type="GO" id="GO:0000162">
    <property type="term" value="P:L-tryptophan biosynthetic process"/>
    <property type="evidence" value="ECO:0007669"/>
    <property type="project" value="UniProtKB-UniRule"/>
</dbReference>
<comment type="caution">
    <text evidence="13">The sequence shown here is derived from an EMBL/GenBank/DDBJ whole genome shotgun (WGS) entry which is preliminary data.</text>
</comment>
<dbReference type="FunFam" id="3.40.1030.10:FF:000002">
    <property type="entry name" value="Anthranilate phosphoribosyltransferase"/>
    <property type="match status" value="1"/>
</dbReference>
<keyword evidence="9" id="KW-0479">Metal-binding</keyword>
<dbReference type="InterPro" id="IPR035902">
    <property type="entry name" value="Nuc_phospho_transferase"/>
</dbReference>
<dbReference type="EMBL" id="LUCS01000028">
    <property type="protein sequence ID" value="KAF6509756.1"/>
    <property type="molecule type" value="Genomic_DNA"/>
</dbReference>
<keyword evidence="4 9" id="KW-0808">Transferase</keyword>
<feature type="binding site" evidence="9">
    <location>
        <position position="225"/>
    </location>
    <ligand>
        <name>Mg(2+)</name>
        <dbReference type="ChEBI" id="CHEBI:18420"/>
        <label>1</label>
    </ligand>
</feature>
<dbReference type="Proteomes" id="UP000075517">
    <property type="component" value="Unassembled WGS sequence"/>
</dbReference>
<name>A0A0K9HPW2_GEOSE</name>
<feature type="binding site" evidence="9">
    <location>
        <position position="87"/>
    </location>
    <ligand>
        <name>5-phospho-alpha-D-ribose 1-diphosphate</name>
        <dbReference type="ChEBI" id="CHEBI:58017"/>
    </ligand>
</feature>
<dbReference type="GeneID" id="89611879"/>